<dbReference type="VEuPathDB" id="FungiDB:ASPSYDRAFT_209310"/>
<keyword evidence="9" id="KW-1185">Reference proteome</keyword>
<sequence>MQSDQDAEPQIDVTENRHAATFGVGIGFIVFDSIIIALRIYARTFTLRALGTDDILMIIGAILNFGLSITIMIGSKYGIGKHALAISASDTVPMLKCIWVTRLLYTASMGFVKMSLLWFYLRLDPRKYMRWAVFFVMFFNVGLSLASFIGALAGCSPPSLFWTDPTAEGCMPMAPQQRFYEVNGILNIVTDILTYLLPVPMLYGLQLGWRKKGAILGIFGLGILSIAAACVRYSFVKKLSSAEEEYYLLLADSLNWCTIEAYVAIFCGCAPSLSVLIKTYAPAVFGSSNVTSAKSPSASYFMQRQRTPLKSNRRLGQGDITLGSQDAIVTGGVPDQGPDQDGIVMKTDIQMDVSSAKSAEDVTYKREYYEFTKRA</sequence>
<name>A0A1L9T6J0_9EURO</name>
<reference evidence="9" key="1">
    <citation type="journal article" date="2017" name="Genome Biol.">
        <title>Comparative genomics reveals high biological diversity and specific adaptations in the industrially and medically important fungal genus Aspergillus.</title>
        <authorList>
            <person name="de Vries R.P."/>
            <person name="Riley R."/>
            <person name="Wiebenga A."/>
            <person name="Aguilar-Osorio G."/>
            <person name="Amillis S."/>
            <person name="Uchima C.A."/>
            <person name="Anderluh G."/>
            <person name="Asadollahi M."/>
            <person name="Askin M."/>
            <person name="Barry K."/>
            <person name="Battaglia E."/>
            <person name="Bayram O."/>
            <person name="Benocci T."/>
            <person name="Braus-Stromeyer S.A."/>
            <person name="Caldana C."/>
            <person name="Canovas D."/>
            <person name="Cerqueira G.C."/>
            <person name="Chen F."/>
            <person name="Chen W."/>
            <person name="Choi C."/>
            <person name="Clum A."/>
            <person name="Dos Santos R.A."/>
            <person name="Damasio A.R."/>
            <person name="Diallinas G."/>
            <person name="Emri T."/>
            <person name="Fekete E."/>
            <person name="Flipphi M."/>
            <person name="Freyberg S."/>
            <person name="Gallo A."/>
            <person name="Gournas C."/>
            <person name="Habgood R."/>
            <person name="Hainaut M."/>
            <person name="Harispe M.L."/>
            <person name="Henrissat B."/>
            <person name="Hilden K.S."/>
            <person name="Hope R."/>
            <person name="Hossain A."/>
            <person name="Karabika E."/>
            <person name="Karaffa L."/>
            <person name="Karanyi Z."/>
            <person name="Krasevec N."/>
            <person name="Kuo A."/>
            <person name="Kusch H."/>
            <person name="LaButti K."/>
            <person name="Lagendijk E.L."/>
            <person name="Lapidus A."/>
            <person name="Levasseur A."/>
            <person name="Lindquist E."/>
            <person name="Lipzen A."/>
            <person name="Logrieco A.F."/>
            <person name="MacCabe A."/>
            <person name="Maekelae M.R."/>
            <person name="Malavazi I."/>
            <person name="Melin P."/>
            <person name="Meyer V."/>
            <person name="Mielnichuk N."/>
            <person name="Miskei M."/>
            <person name="Molnar A.P."/>
            <person name="Mule G."/>
            <person name="Ngan C.Y."/>
            <person name="Orejas M."/>
            <person name="Orosz E."/>
            <person name="Ouedraogo J.P."/>
            <person name="Overkamp K.M."/>
            <person name="Park H.-S."/>
            <person name="Perrone G."/>
            <person name="Piumi F."/>
            <person name="Punt P.J."/>
            <person name="Ram A.F."/>
            <person name="Ramon A."/>
            <person name="Rauscher S."/>
            <person name="Record E."/>
            <person name="Riano-Pachon D.M."/>
            <person name="Robert V."/>
            <person name="Roehrig J."/>
            <person name="Ruller R."/>
            <person name="Salamov A."/>
            <person name="Salih N.S."/>
            <person name="Samson R.A."/>
            <person name="Sandor E."/>
            <person name="Sanguinetti M."/>
            <person name="Schuetze T."/>
            <person name="Sepcic K."/>
            <person name="Shelest E."/>
            <person name="Sherlock G."/>
            <person name="Sophianopoulou V."/>
            <person name="Squina F.M."/>
            <person name="Sun H."/>
            <person name="Susca A."/>
            <person name="Todd R.B."/>
            <person name="Tsang A."/>
            <person name="Unkles S.E."/>
            <person name="van de Wiele N."/>
            <person name="van Rossen-Uffink D."/>
            <person name="Oliveira J.V."/>
            <person name="Vesth T.C."/>
            <person name="Visser J."/>
            <person name="Yu J.-H."/>
            <person name="Zhou M."/>
            <person name="Andersen M.R."/>
            <person name="Archer D.B."/>
            <person name="Baker S.E."/>
            <person name="Benoit I."/>
            <person name="Brakhage A.A."/>
            <person name="Braus G.H."/>
            <person name="Fischer R."/>
            <person name="Frisvad J.C."/>
            <person name="Goldman G.H."/>
            <person name="Houbraken J."/>
            <person name="Oakley B."/>
            <person name="Pocsi I."/>
            <person name="Scazzocchio C."/>
            <person name="Seiboth B."/>
            <person name="vanKuyk P.A."/>
            <person name="Wortman J."/>
            <person name="Dyer P.S."/>
            <person name="Grigoriev I.V."/>
        </authorList>
    </citation>
    <scope>NUCLEOTIDE SEQUENCE [LARGE SCALE GENOMIC DNA]</scope>
    <source>
        <strain evidence="9">CBS 593.65</strain>
    </source>
</reference>
<evidence type="ECO:0000259" key="7">
    <source>
        <dbReference type="Pfam" id="PF20684"/>
    </source>
</evidence>
<dbReference type="InterPro" id="IPR049326">
    <property type="entry name" value="Rhodopsin_dom_fungi"/>
</dbReference>
<dbReference type="AlphaFoldDB" id="A0A1L9T6J0"/>
<evidence type="ECO:0000256" key="1">
    <source>
        <dbReference type="ARBA" id="ARBA00004141"/>
    </source>
</evidence>
<dbReference type="Proteomes" id="UP000184356">
    <property type="component" value="Unassembled WGS sequence"/>
</dbReference>
<organism evidence="8 9">
    <name type="scientific">Aspergillus sydowii CBS 593.65</name>
    <dbReference type="NCBI Taxonomy" id="1036612"/>
    <lineage>
        <taxon>Eukaryota</taxon>
        <taxon>Fungi</taxon>
        <taxon>Dikarya</taxon>
        <taxon>Ascomycota</taxon>
        <taxon>Pezizomycotina</taxon>
        <taxon>Eurotiomycetes</taxon>
        <taxon>Eurotiomycetidae</taxon>
        <taxon>Eurotiales</taxon>
        <taxon>Aspergillaceae</taxon>
        <taxon>Aspergillus</taxon>
        <taxon>Aspergillus subgen. Nidulantes</taxon>
    </lineage>
</organism>
<dbReference type="EMBL" id="KV878593">
    <property type="protein sequence ID" value="OJJ55070.1"/>
    <property type="molecule type" value="Genomic_DNA"/>
</dbReference>
<feature type="transmembrane region" description="Helical" evidence="6">
    <location>
        <begin position="54"/>
        <end position="79"/>
    </location>
</feature>
<keyword evidence="2 6" id="KW-0812">Transmembrane</keyword>
<dbReference type="Pfam" id="PF20684">
    <property type="entry name" value="Fung_rhodopsin"/>
    <property type="match status" value="1"/>
</dbReference>
<evidence type="ECO:0000256" key="3">
    <source>
        <dbReference type="ARBA" id="ARBA00022989"/>
    </source>
</evidence>
<feature type="transmembrane region" description="Helical" evidence="6">
    <location>
        <begin position="215"/>
        <end position="235"/>
    </location>
</feature>
<dbReference type="InterPro" id="IPR052337">
    <property type="entry name" value="SAT4-like"/>
</dbReference>
<evidence type="ECO:0000313" key="8">
    <source>
        <dbReference type="EMBL" id="OJJ55070.1"/>
    </source>
</evidence>
<feature type="domain" description="Rhodopsin" evidence="7">
    <location>
        <begin position="38"/>
        <end position="278"/>
    </location>
</feature>
<accession>A0A1L9T6J0</accession>
<evidence type="ECO:0000256" key="5">
    <source>
        <dbReference type="ARBA" id="ARBA00038359"/>
    </source>
</evidence>
<dbReference type="PANTHER" id="PTHR33048">
    <property type="entry name" value="PTH11-LIKE INTEGRAL MEMBRANE PROTEIN (AFU_ORTHOLOGUE AFUA_5G11245)"/>
    <property type="match status" value="1"/>
</dbReference>
<evidence type="ECO:0000256" key="6">
    <source>
        <dbReference type="SAM" id="Phobius"/>
    </source>
</evidence>
<evidence type="ECO:0000256" key="2">
    <source>
        <dbReference type="ARBA" id="ARBA00022692"/>
    </source>
</evidence>
<proteinExistence type="inferred from homology"/>
<evidence type="ECO:0000256" key="4">
    <source>
        <dbReference type="ARBA" id="ARBA00023136"/>
    </source>
</evidence>
<feature type="transmembrane region" description="Helical" evidence="6">
    <location>
        <begin position="133"/>
        <end position="153"/>
    </location>
</feature>
<dbReference type="GeneID" id="63760036"/>
<protein>
    <recommendedName>
        <fullName evidence="7">Rhodopsin domain-containing protein</fullName>
    </recommendedName>
</protein>
<keyword evidence="4 6" id="KW-0472">Membrane</keyword>
<comment type="similarity">
    <text evidence="5">Belongs to the SAT4 family.</text>
</comment>
<feature type="transmembrane region" description="Helical" evidence="6">
    <location>
        <begin position="184"/>
        <end position="203"/>
    </location>
</feature>
<gene>
    <name evidence="8" type="ORF">ASPSYDRAFT_209310</name>
</gene>
<dbReference type="STRING" id="1036612.A0A1L9T6J0"/>
<evidence type="ECO:0000313" key="9">
    <source>
        <dbReference type="Proteomes" id="UP000184356"/>
    </source>
</evidence>
<keyword evidence="3 6" id="KW-1133">Transmembrane helix</keyword>
<dbReference type="PANTHER" id="PTHR33048:SF47">
    <property type="entry name" value="INTEGRAL MEMBRANE PROTEIN-RELATED"/>
    <property type="match status" value="1"/>
</dbReference>
<feature type="transmembrane region" description="Helical" evidence="6">
    <location>
        <begin position="99"/>
        <end position="121"/>
    </location>
</feature>
<feature type="transmembrane region" description="Helical" evidence="6">
    <location>
        <begin position="20"/>
        <end position="42"/>
    </location>
</feature>
<comment type="subcellular location">
    <subcellularLocation>
        <location evidence="1">Membrane</location>
        <topology evidence="1">Multi-pass membrane protein</topology>
    </subcellularLocation>
</comment>
<dbReference type="GO" id="GO:0016020">
    <property type="term" value="C:membrane"/>
    <property type="evidence" value="ECO:0007669"/>
    <property type="project" value="UniProtKB-SubCell"/>
</dbReference>
<dbReference type="OrthoDB" id="5273647at2759"/>
<dbReference type="RefSeq" id="XP_040698876.1">
    <property type="nucleotide sequence ID" value="XM_040843963.1"/>
</dbReference>